<dbReference type="InterPro" id="IPR050231">
    <property type="entry name" value="Iron_ascorbate_oxido_reductase"/>
</dbReference>
<dbReference type="EMBL" id="CM002296">
    <property type="protein sequence ID" value="ESW09063.1"/>
    <property type="molecule type" value="Genomic_DNA"/>
</dbReference>
<dbReference type="PROSITE" id="PS51471">
    <property type="entry name" value="FE2OG_OXY"/>
    <property type="match status" value="1"/>
</dbReference>
<dbReference type="GO" id="GO:0046872">
    <property type="term" value="F:metal ion binding"/>
    <property type="evidence" value="ECO:0007669"/>
    <property type="project" value="UniProtKB-KW"/>
</dbReference>
<protein>
    <recommendedName>
        <fullName evidence="5">Fe2OG dioxygenase domain-containing protein</fullName>
    </recommendedName>
</protein>
<dbReference type="eggNOG" id="KOG0143">
    <property type="taxonomic scope" value="Eukaryota"/>
</dbReference>
<evidence type="ECO:0000259" key="5">
    <source>
        <dbReference type="PROSITE" id="PS51471"/>
    </source>
</evidence>
<evidence type="ECO:0000256" key="1">
    <source>
        <dbReference type="ARBA" id="ARBA00022723"/>
    </source>
</evidence>
<dbReference type="Proteomes" id="UP000000226">
    <property type="component" value="Chromosome 9"/>
</dbReference>
<dbReference type="Gene3D" id="2.60.120.330">
    <property type="entry name" value="B-lactam Antibiotic, Isopenicillin N Synthase, Chain"/>
    <property type="match status" value="1"/>
</dbReference>
<dbReference type="InterPro" id="IPR027443">
    <property type="entry name" value="IPNS-like_sf"/>
</dbReference>
<evidence type="ECO:0000256" key="4">
    <source>
        <dbReference type="SAM" id="MobiDB-lite"/>
    </source>
</evidence>
<evidence type="ECO:0000313" key="6">
    <source>
        <dbReference type="EMBL" id="ESW09063.1"/>
    </source>
</evidence>
<dbReference type="SMR" id="V7AWQ3"/>
<name>V7AWQ3_PHAVU</name>
<dbReference type="PhylomeDB" id="V7AWQ3"/>
<dbReference type="SUPFAM" id="SSF51197">
    <property type="entry name" value="Clavaminate synthase-like"/>
    <property type="match status" value="1"/>
</dbReference>
<dbReference type="InterPro" id="IPR005123">
    <property type="entry name" value="Oxoglu/Fe-dep_dioxygenase_dom"/>
</dbReference>
<sequence>METLNDAYKAHPLDLGDIIPIDFSSSPAIPDSHSWSEPNDNHISSDDSASSVPVIDLLDPKAKDLISLACQNSGAFQLTNHGIPLGVIQAAEEEVQHLFSLPTEQKMKALRTPDGATGYGRARISPFFPKGMWHEGFTIIGSVSQDVKKIWPDDHARFCDRMEDYEKKMKILAERVTEILFDLLNVPEEKRKWVDAEDKGTAIQLNFYPSCPEPNRTMGLAPHTDTSILTIVQSPSTGLQLYKEEKGWISVQPHPEALIVHLGDLAHIISNGRFGSPLHRVTLSETCKRYSIAYFYSPPIDHVLSPFVTEDDKSAAQFRPVTVKEYIKIKAQHFGNSLSFVKI</sequence>
<dbReference type="AlphaFoldDB" id="V7AWQ3"/>
<dbReference type="GO" id="GO:0016491">
    <property type="term" value="F:oxidoreductase activity"/>
    <property type="evidence" value="ECO:0007669"/>
    <property type="project" value="UniProtKB-KW"/>
</dbReference>
<keyword evidence="1 3" id="KW-0479">Metal-binding</keyword>
<keyword evidence="3" id="KW-0560">Oxidoreductase</keyword>
<dbReference type="STRING" id="3885.V7AWQ3"/>
<accession>V7AWQ3</accession>
<dbReference type="InterPro" id="IPR044861">
    <property type="entry name" value="IPNS-like_FE2OG_OXY"/>
</dbReference>
<dbReference type="InterPro" id="IPR026992">
    <property type="entry name" value="DIOX_N"/>
</dbReference>
<evidence type="ECO:0000313" key="7">
    <source>
        <dbReference type="Proteomes" id="UP000000226"/>
    </source>
</evidence>
<dbReference type="Pfam" id="PF14226">
    <property type="entry name" value="DIOX_N"/>
    <property type="match status" value="1"/>
</dbReference>
<dbReference type="PANTHER" id="PTHR47990">
    <property type="entry name" value="2-OXOGLUTARATE (2OG) AND FE(II)-DEPENDENT OXYGENASE SUPERFAMILY PROTEIN-RELATED"/>
    <property type="match status" value="1"/>
</dbReference>
<keyword evidence="7" id="KW-1185">Reference proteome</keyword>
<feature type="region of interest" description="Disordered" evidence="4">
    <location>
        <begin position="29"/>
        <end position="49"/>
    </location>
</feature>
<organism evidence="6 7">
    <name type="scientific">Phaseolus vulgaris</name>
    <name type="common">Kidney bean</name>
    <name type="synonym">French bean</name>
    <dbReference type="NCBI Taxonomy" id="3885"/>
    <lineage>
        <taxon>Eukaryota</taxon>
        <taxon>Viridiplantae</taxon>
        <taxon>Streptophyta</taxon>
        <taxon>Embryophyta</taxon>
        <taxon>Tracheophyta</taxon>
        <taxon>Spermatophyta</taxon>
        <taxon>Magnoliopsida</taxon>
        <taxon>eudicotyledons</taxon>
        <taxon>Gunneridae</taxon>
        <taxon>Pentapetalae</taxon>
        <taxon>rosids</taxon>
        <taxon>fabids</taxon>
        <taxon>Fabales</taxon>
        <taxon>Fabaceae</taxon>
        <taxon>Papilionoideae</taxon>
        <taxon>50 kb inversion clade</taxon>
        <taxon>NPAAA clade</taxon>
        <taxon>indigoferoid/millettioid clade</taxon>
        <taxon>Phaseoleae</taxon>
        <taxon>Phaseolus</taxon>
    </lineage>
</organism>
<comment type="similarity">
    <text evidence="3">Belongs to the iron/ascorbate-dependent oxidoreductase family.</text>
</comment>
<reference evidence="7" key="1">
    <citation type="journal article" date="2014" name="Nat. Genet.">
        <title>A reference genome for common bean and genome-wide analysis of dual domestications.</title>
        <authorList>
            <person name="Schmutz J."/>
            <person name="McClean P.E."/>
            <person name="Mamidi S."/>
            <person name="Wu G.A."/>
            <person name="Cannon S.B."/>
            <person name="Grimwood J."/>
            <person name="Jenkins J."/>
            <person name="Shu S."/>
            <person name="Song Q."/>
            <person name="Chavarro C."/>
            <person name="Torres-Torres M."/>
            <person name="Geffroy V."/>
            <person name="Moghaddam S.M."/>
            <person name="Gao D."/>
            <person name="Abernathy B."/>
            <person name="Barry K."/>
            <person name="Blair M."/>
            <person name="Brick M.A."/>
            <person name="Chovatia M."/>
            <person name="Gepts P."/>
            <person name="Goodstein D.M."/>
            <person name="Gonzales M."/>
            <person name="Hellsten U."/>
            <person name="Hyten D.L."/>
            <person name="Jia G."/>
            <person name="Kelly J.D."/>
            <person name="Kudrna D."/>
            <person name="Lee R."/>
            <person name="Richard M.M."/>
            <person name="Miklas P.N."/>
            <person name="Osorno J.M."/>
            <person name="Rodrigues J."/>
            <person name="Thareau V."/>
            <person name="Urrea C.A."/>
            <person name="Wang M."/>
            <person name="Yu Y."/>
            <person name="Zhang M."/>
            <person name="Wing R.A."/>
            <person name="Cregan P.B."/>
            <person name="Rokhsar D.S."/>
            <person name="Jackson S.A."/>
        </authorList>
    </citation>
    <scope>NUCLEOTIDE SEQUENCE [LARGE SCALE GENOMIC DNA]</scope>
    <source>
        <strain evidence="7">cv. G19833</strain>
    </source>
</reference>
<evidence type="ECO:0000256" key="2">
    <source>
        <dbReference type="ARBA" id="ARBA00023004"/>
    </source>
</evidence>
<dbReference type="OrthoDB" id="288590at2759"/>
<gene>
    <name evidence="6" type="ORF">PHAVU_009G097100g</name>
</gene>
<feature type="compositionally biased region" description="Polar residues" evidence="4">
    <location>
        <begin position="29"/>
        <end position="38"/>
    </location>
</feature>
<dbReference type="Pfam" id="PF03171">
    <property type="entry name" value="2OG-FeII_Oxy"/>
    <property type="match status" value="1"/>
</dbReference>
<proteinExistence type="inferred from homology"/>
<dbReference type="Gramene" id="ESW09063">
    <property type="protein sequence ID" value="ESW09063"/>
    <property type="gene ID" value="PHAVU_009G097100g"/>
</dbReference>
<feature type="domain" description="Fe2OG dioxygenase" evidence="5">
    <location>
        <begin position="199"/>
        <end position="298"/>
    </location>
</feature>
<keyword evidence="2 3" id="KW-0408">Iron</keyword>
<evidence type="ECO:0000256" key="3">
    <source>
        <dbReference type="RuleBase" id="RU003682"/>
    </source>
</evidence>
<dbReference type="OMA" id="FPAITHR"/>